<evidence type="ECO:0000256" key="1">
    <source>
        <dbReference type="SAM" id="SignalP"/>
    </source>
</evidence>
<keyword evidence="4" id="KW-1185">Reference proteome</keyword>
<evidence type="ECO:0000313" key="4">
    <source>
        <dbReference type="Proteomes" id="UP000256695"/>
    </source>
</evidence>
<evidence type="ECO:0000259" key="2">
    <source>
        <dbReference type="SMART" id="SM00867"/>
    </source>
</evidence>
<feature type="domain" description="Lipid/polyisoprenoid-binding YceI-like" evidence="2">
    <location>
        <begin position="20"/>
        <end position="181"/>
    </location>
</feature>
<dbReference type="InterPro" id="IPR036761">
    <property type="entry name" value="TTHA0802/YceI-like_sf"/>
</dbReference>
<name>A0A3D8J9U8_9HELI</name>
<dbReference type="RefSeq" id="WP_115578910.1">
    <property type="nucleotide sequence ID" value="NZ_NXLX01000007.1"/>
</dbReference>
<feature type="signal peptide" evidence="1">
    <location>
        <begin position="1"/>
        <end position="18"/>
    </location>
</feature>
<dbReference type="Proteomes" id="UP000256695">
    <property type="component" value="Unassembled WGS sequence"/>
</dbReference>
<dbReference type="PANTHER" id="PTHR34406">
    <property type="entry name" value="PROTEIN YCEI"/>
    <property type="match status" value="1"/>
</dbReference>
<evidence type="ECO:0000313" key="3">
    <source>
        <dbReference type="EMBL" id="RDU73945.1"/>
    </source>
</evidence>
<feature type="chain" id="PRO_5017624636" evidence="1">
    <location>
        <begin position="19"/>
        <end position="183"/>
    </location>
</feature>
<comment type="caution">
    <text evidence="3">The sequence shown here is derived from an EMBL/GenBank/DDBJ whole genome shotgun (WGS) entry which is preliminary data.</text>
</comment>
<dbReference type="EMBL" id="NXLX01000007">
    <property type="protein sequence ID" value="RDU73945.1"/>
    <property type="molecule type" value="Genomic_DNA"/>
</dbReference>
<dbReference type="Gene3D" id="2.40.128.110">
    <property type="entry name" value="Lipid/polyisoprenoid-binding, YceI-like"/>
    <property type="match status" value="1"/>
</dbReference>
<dbReference type="AlphaFoldDB" id="A0A3D8J9U8"/>
<accession>A0A3D8J9U8</accession>
<dbReference type="InterPro" id="IPR007372">
    <property type="entry name" value="Lipid/polyisoprenoid-bd_YceI"/>
</dbReference>
<gene>
    <name evidence="3" type="ORF">CQA57_03810</name>
</gene>
<dbReference type="OrthoDB" id="9811006at2"/>
<dbReference type="PANTHER" id="PTHR34406:SF1">
    <property type="entry name" value="PROTEIN YCEI"/>
    <property type="match status" value="1"/>
</dbReference>
<dbReference type="Pfam" id="PF04264">
    <property type="entry name" value="YceI"/>
    <property type="match status" value="1"/>
</dbReference>
<proteinExistence type="predicted"/>
<sequence length="183" mass="20432">MTKRIILTLCLFGAIAFAKPYDIDLAHSSVDFEVKHLSLSKVNGNFDEFSGKVDVDPQTKTINALEGEISIASINTKNQKRDAHLNANDFFDSKKFPKAKFVMTKHEGNKIYGNLTFKNITKPVVFDIEVNGPAQNPMNKKEFMALDIQGVILRKDFDIGSSTGDMIVSNEVKISIQLEVYAK</sequence>
<protein>
    <submittedName>
        <fullName evidence="3">Polyisoprenoid-binding protein</fullName>
    </submittedName>
</protein>
<organism evidence="3 4">
    <name type="scientific">Helicobacter anseris</name>
    <dbReference type="NCBI Taxonomy" id="375926"/>
    <lineage>
        <taxon>Bacteria</taxon>
        <taxon>Pseudomonadati</taxon>
        <taxon>Campylobacterota</taxon>
        <taxon>Epsilonproteobacteria</taxon>
        <taxon>Campylobacterales</taxon>
        <taxon>Helicobacteraceae</taxon>
        <taxon>Helicobacter</taxon>
    </lineage>
</organism>
<keyword evidence="1" id="KW-0732">Signal</keyword>
<dbReference type="SMART" id="SM00867">
    <property type="entry name" value="YceI"/>
    <property type="match status" value="1"/>
</dbReference>
<dbReference type="SUPFAM" id="SSF101874">
    <property type="entry name" value="YceI-like"/>
    <property type="match status" value="1"/>
</dbReference>
<reference evidence="3 4" key="1">
    <citation type="submission" date="2018-04" db="EMBL/GenBank/DDBJ databases">
        <title>Novel Campyloabacter and Helicobacter Species and Strains.</title>
        <authorList>
            <person name="Mannion A.J."/>
            <person name="Shen Z."/>
            <person name="Fox J.G."/>
        </authorList>
    </citation>
    <scope>NUCLEOTIDE SEQUENCE [LARGE SCALE GENOMIC DNA]</scope>
    <source>
        <strain evidence="3 4">MIT 04-9362</strain>
    </source>
</reference>